<accession>A0A507CBY3</accession>
<dbReference type="Pfam" id="PF13300">
    <property type="entry name" value="DUF4078"/>
    <property type="match status" value="1"/>
</dbReference>
<keyword evidence="4" id="KW-1185">Reference proteome</keyword>
<dbReference type="Proteomes" id="UP000319731">
    <property type="component" value="Unassembled WGS sequence"/>
</dbReference>
<keyword evidence="1" id="KW-0175">Coiled coil</keyword>
<feature type="region of interest" description="Disordered" evidence="2">
    <location>
        <begin position="102"/>
        <end position="122"/>
    </location>
</feature>
<evidence type="ECO:0000313" key="4">
    <source>
        <dbReference type="Proteomes" id="UP000319731"/>
    </source>
</evidence>
<dbReference type="PANTHER" id="PTHR15885:SF1">
    <property type="entry name" value="COILED-COIL DOMAIN-CONTAINING PROTEIN 174"/>
    <property type="match status" value="1"/>
</dbReference>
<feature type="compositionally biased region" description="Basic and acidic residues" evidence="2">
    <location>
        <begin position="206"/>
        <end position="216"/>
    </location>
</feature>
<feature type="region of interest" description="Disordered" evidence="2">
    <location>
        <begin position="275"/>
        <end position="318"/>
    </location>
</feature>
<evidence type="ECO:0000313" key="3">
    <source>
        <dbReference type="EMBL" id="TPX36679.1"/>
    </source>
</evidence>
<feature type="compositionally biased region" description="Basic and acidic residues" evidence="2">
    <location>
        <begin position="60"/>
        <end position="78"/>
    </location>
</feature>
<dbReference type="GeneID" id="42002420"/>
<feature type="compositionally biased region" description="Polar residues" evidence="2">
    <location>
        <begin position="217"/>
        <end position="226"/>
    </location>
</feature>
<feature type="region of interest" description="Disordered" evidence="2">
    <location>
        <begin position="28"/>
        <end position="78"/>
    </location>
</feature>
<proteinExistence type="predicted"/>
<dbReference type="PANTHER" id="PTHR15885">
    <property type="entry name" value="COILED-COIL DOMAIN-CONTAINING PROTEIN 174"/>
    <property type="match status" value="1"/>
</dbReference>
<evidence type="ECO:0000256" key="1">
    <source>
        <dbReference type="ARBA" id="ARBA00023054"/>
    </source>
</evidence>
<dbReference type="InterPro" id="IPR025066">
    <property type="entry name" value="CCDC174-like"/>
</dbReference>
<dbReference type="AlphaFoldDB" id="A0A507CBY3"/>
<organism evidence="3 4">
    <name type="scientific">Synchytrium microbalum</name>
    <dbReference type="NCBI Taxonomy" id="1806994"/>
    <lineage>
        <taxon>Eukaryota</taxon>
        <taxon>Fungi</taxon>
        <taxon>Fungi incertae sedis</taxon>
        <taxon>Chytridiomycota</taxon>
        <taxon>Chytridiomycota incertae sedis</taxon>
        <taxon>Chytridiomycetes</taxon>
        <taxon>Synchytriales</taxon>
        <taxon>Synchytriaceae</taxon>
        <taxon>Synchytrium</taxon>
    </lineage>
</organism>
<name>A0A507CBY3_9FUNG</name>
<protein>
    <submittedName>
        <fullName evidence="3">Uncharacterized protein</fullName>
    </submittedName>
</protein>
<dbReference type="EMBL" id="QEAO01000004">
    <property type="protein sequence ID" value="TPX36679.1"/>
    <property type="molecule type" value="Genomic_DNA"/>
</dbReference>
<dbReference type="OrthoDB" id="333551at2759"/>
<reference evidence="3 4" key="1">
    <citation type="journal article" date="2019" name="Sci. Rep.">
        <title>Comparative genomics of chytrid fungi reveal insights into the obligate biotrophic and pathogenic lifestyle of Synchytrium endobioticum.</title>
        <authorList>
            <person name="van de Vossenberg B.T.L.H."/>
            <person name="Warris S."/>
            <person name="Nguyen H.D.T."/>
            <person name="van Gent-Pelzer M.P.E."/>
            <person name="Joly D.L."/>
            <person name="van de Geest H.C."/>
            <person name="Bonants P.J.M."/>
            <person name="Smith D.S."/>
            <person name="Levesque C.A."/>
            <person name="van der Lee T.A.J."/>
        </authorList>
    </citation>
    <scope>NUCLEOTIDE SEQUENCE [LARGE SCALE GENOMIC DNA]</scope>
    <source>
        <strain evidence="3 4">JEL517</strain>
    </source>
</reference>
<feature type="region of interest" description="Disordered" evidence="2">
    <location>
        <begin position="206"/>
        <end position="226"/>
    </location>
</feature>
<sequence length="342" mass="39529">MERDQDKKKANPVIGASILGLKAEVARKKEEAEKRKASGDPLQITSTKTFKKPKLQNKGVEARAAKDAAPENKPDIYDRPEIADERVFLELKRKAELYDLKKRLGDGDDVDEEGRNIPDEELVDYLQKKHDEESKEASQRDSALASLENSDWVEFIDEFQRKRLVRKSQLPSMGLKFVKGTGVVDSGYTVGPELVSQDMLREQERLEWESEHREDAQASSSNTQEQLPFFNYKRENRQMGVGFYAFSQDETERRKQQDELRQLRVNTEIAQKVAAAMKNSRETRVDDRRKMIGERAKRRERMRQGGGEMVDRRDYGGGEEQELLEEGEDLLDLVKKIRSKFD</sequence>
<feature type="compositionally biased region" description="Basic and acidic residues" evidence="2">
    <location>
        <begin position="28"/>
        <end position="38"/>
    </location>
</feature>
<dbReference type="RefSeq" id="XP_031026893.1">
    <property type="nucleotide sequence ID" value="XM_031167123.1"/>
</dbReference>
<evidence type="ECO:0000256" key="2">
    <source>
        <dbReference type="SAM" id="MobiDB-lite"/>
    </source>
</evidence>
<dbReference type="GO" id="GO:0005634">
    <property type="term" value="C:nucleus"/>
    <property type="evidence" value="ECO:0007669"/>
    <property type="project" value="TreeGrafter"/>
</dbReference>
<dbReference type="STRING" id="1806994.A0A507CBY3"/>
<comment type="caution">
    <text evidence="3">The sequence shown here is derived from an EMBL/GenBank/DDBJ whole genome shotgun (WGS) entry which is preliminary data.</text>
</comment>
<gene>
    <name evidence="3" type="ORF">SmJEL517_g01195</name>
</gene>
<feature type="compositionally biased region" description="Basic and acidic residues" evidence="2">
    <location>
        <begin position="279"/>
        <end position="297"/>
    </location>
</feature>